<accession>A0A396HEG9</accession>
<protein>
    <recommendedName>
        <fullName evidence="3">Transmembrane protein</fullName>
    </recommendedName>
</protein>
<feature type="transmembrane region" description="Helical" evidence="1">
    <location>
        <begin position="15"/>
        <end position="46"/>
    </location>
</feature>
<evidence type="ECO:0008006" key="3">
    <source>
        <dbReference type="Google" id="ProtNLM"/>
    </source>
</evidence>
<reference evidence="2" key="1">
    <citation type="journal article" date="2018" name="Nat. Plants">
        <title>Whole-genome landscape of Medicago truncatula symbiotic genes.</title>
        <authorList>
            <person name="Pecrix Y."/>
            <person name="Gamas P."/>
            <person name="Carrere S."/>
        </authorList>
    </citation>
    <scope>NUCLEOTIDE SEQUENCE</scope>
    <source>
        <tissue evidence="2">Leaves</tissue>
    </source>
</reference>
<keyword evidence="1" id="KW-1133">Transmembrane helix</keyword>
<evidence type="ECO:0000256" key="1">
    <source>
        <dbReference type="SAM" id="Phobius"/>
    </source>
</evidence>
<sequence>MPCSILIPIFNSNSYYSIFIAAANILYNSITILYISITIVAIPFIYKLLLRNQFLDCCTTLI</sequence>
<dbReference type="Proteomes" id="UP000265566">
    <property type="component" value="Chromosome 6"/>
</dbReference>
<evidence type="ECO:0000313" key="2">
    <source>
        <dbReference type="EMBL" id="RHN51709.1"/>
    </source>
</evidence>
<name>A0A396HEG9_MEDTR</name>
<keyword evidence="1" id="KW-0812">Transmembrane</keyword>
<organism evidence="2">
    <name type="scientific">Medicago truncatula</name>
    <name type="common">Barrel medic</name>
    <name type="synonym">Medicago tribuloides</name>
    <dbReference type="NCBI Taxonomy" id="3880"/>
    <lineage>
        <taxon>Eukaryota</taxon>
        <taxon>Viridiplantae</taxon>
        <taxon>Streptophyta</taxon>
        <taxon>Embryophyta</taxon>
        <taxon>Tracheophyta</taxon>
        <taxon>Spermatophyta</taxon>
        <taxon>Magnoliopsida</taxon>
        <taxon>eudicotyledons</taxon>
        <taxon>Gunneridae</taxon>
        <taxon>Pentapetalae</taxon>
        <taxon>rosids</taxon>
        <taxon>fabids</taxon>
        <taxon>Fabales</taxon>
        <taxon>Fabaceae</taxon>
        <taxon>Papilionoideae</taxon>
        <taxon>50 kb inversion clade</taxon>
        <taxon>NPAAA clade</taxon>
        <taxon>Hologalegina</taxon>
        <taxon>IRL clade</taxon>
        <taxon>Trifolieae</taxon>
        <taxon>Medicago</taxon>
    </lineage>
</organism>
<dbReference type="EMBL" id="PSQE01000006">
    <property type="protein sequence ID" value="RHN51709.1"/>
    <property type="molecule type" value="Genomic_DNA"/>
</dbReference>
<keyword evidence="1" id="KW-0472">Membrane</keyword>
<dbReference type="Gramene" id="rna36214">
    <property type="protein sequence ID" value="RHN51709.1"/>
    <property type="gene ID" value="gene36214"/>
</dbReference>
<gene>
    <name evidence="2" type="ORF">MtrunA17_Chr6g0471861</name>
</gene>
<dbReference type="AlphaFoldDB" id="A0A396HEG9"/>
<comment type="caution">
    <text evidence="2">The sequence shown here is derived from an EMBL/GenBank/DDBJ whole genome shotgun (WGS) entry which is preliminary data.</text>
</comment>
<proteinExistence type="predicted"/>